<dbReference type="EMBL" id="JAWZYT010004302">
    <property type="protein sequence ID" value="KAK4294385.1"/>
    <property type="molecule type" value="Genomic_DNA"/>
</dbReference>
<feature type="compositionally biased region" description="Polar residues" evidence="1">
    <location>
        <begin position="1022"/>
        <end position="1032"/>
    </location>
</feature>
<feature type="compositionally biased region" description="Polar residues" evidence="1">
    <location>
        <begin position="416"/>
        <end position="425"/>
    </location>
</feature>
<feature type="compositionally biased region" description="Gly residues" evidence="1">
    <location>
        <begin position="291"/>
        <end position="301"/>
    </location>
</feature>
<sequence length="1502" mass="163113">MVGLIKNQILKHLSKFAKNVSSDSVNVSTLKGEGELTNLELNEIVLTDLLELPTWLRITRAQVNRVNLKIQWTKLKSVPILVSLDEVQVEMETCQELRSQASHTVMPSYSSGGGYGFADKVIDGMTVTVNAVLVTFRSHAFHASFQLSRIVLDSKSPLWQKADLRSTRLKDPERGELLIFKELSWQTLRIEARSTKDPALTPLRLITNQARCRITIKKKLTDCSVVGCRLVLLMDDLLWVLTDSQLTAAFHFMDSLSDLIKLATQQSQKTKAVRKLESLPEFQAQLVQQARGGGGSSGGRGSSTTGSSSSSSKQNHPSVSKMFSKCDVLETSYHFYSERIDLHFCDDPGPGRSSHPDLSGGAALQAALLQLQVDFYPYHLAAGDRTHWVKYATDCGPAEWAQTSLAQFRTLLADTLNPSRPSHTPLSRAPPHPRHEPPTPHQSGGGRPPSTSGEEGGAGGSSPHKGVVATQLRKLMSSCCVLRVSDYCVYRVSTSRRKQAPKEFISDFGCQLHIFCDLQLSKKQRKKPTGDRGQLKLPTQMPSLHLEFTTYYYPAESEFPVPPPKLYLQVNPMQVTLDPLSLLWLNAFSRSMQRALAPPPSVPPPTPPYIDVHLEAVRQRLLIEAVTSSDGTCSGGSSNQRDRPHSMQVQVSRVVLSNTRPPDPTLPGSLASLAAGLEAAQQGDLFFASNFPASSQDFQPICHKFLKHAMGDDNVREPPSVDAASTVYQAIAGMKRDSLWTQARDVLFLHCEPVWVEFLGVSAARSRPVPFVDAFPLSLWVYVRPRSSQSCGISQPVEGMEAVGKSARGARSTSVSSEGLSKTSTTGDRIQDSAKRGGGSGQISGSSKSPEAAVHMFCHVPSLVSAQLNHYQYLFLLRQLDAVTELTTFLTHDTHTILTHPNLPGTPLNPAALDDTLVMSTVVPQVDVSLVMPPPHLGKDSVTGDGESFLPDSSSTADIQDLGSPGCEVRNSASEHSIVQRLAEAEAAAAATSTPDITKSFSVDQLTSPQRSPAPCPLPVTANGTIGQQSAAHHSPTIRSGPRQSPSATVKSAASRQLSSSLTNLPGGTTQPHLQDPSDPNNLNGPGSVHLNLHGNLNAGFSTMKKGITSGFTNLMSTLESAVKTSPEDASDTLSVRSDLSSDSDNFVLVNVEGERSDAGAASIDALFRLDHKQPPVPASVEYASEVFEEPTPSEISDITSSFRRKDAISVVTIRVSRVQVIQESRGYESTVKLQCCHLVCHECTTMAYHEFQSKFSSRCRGWSDSMAKAPDPCSLKVRLQTNLVSEKPRDGLATSGKGTDAAAAGTGGMEGARGDSIGGSGIGVGEDGKEGAVEGVTRGISGAPLPAVVLPFLKARVEDLNLAFMMSTITSLVDLIEDELPPQPLPMEIIIERVRLRLTEDRVPANITSPGVVPTQVWLPRMLVTRDTRGVFTILPQPQESPELIEAQEESRRLREEVRRLREELAASHEERRTLQVSFTKLKEEKDRPMRGFSLPKFPLP</sequence>
<dbReference type="PANTHER" id="PTHR22774">
    <property type="entry name" value="CHOREIN N-TERMINAL DOMAIN-CONTAINING PROTEIN"/>
    <property type="match status" value="1"/>
</dbReference>
<feature type="region of interest" description="Disordered" evidence="1">
    <location>
        <begin position="1466"/>
        <end position="1502"/>
    </location>
</feature>
<feature type="compositionally biased region" description="Gly residues" evidence="1">
    <location>
        <begin position="1306"/>
        <end position="1326"/>
    </location>
</feature>
<dbReference type="InterPro" id="IPR026728">
    <property type="entry name" value="BLTP3A/B"/>
</dbReference>
<keyword evidence="3" id="KW-1185">Reference proteome</keyword>
<feature type="compositionally biased region" description="Low complexity" evidence="1">
    <location>
        <begin position="1294"/>
        <end position="1305"/>
    </location>
</feature>
<protein>
    <recommendedName>
        <fullName evidence="4">UHRF1-binding protein 1-like</fullName>
    </recommendedName>
</protein>
<gene>
    <name evidence="2" type="ORF">Pmani_032987</name>
</gene>
<proteinExistence type="predicted"/>
<evidence type="ECO:0000313" key="2">
    <source>
        <dbReference type="EMBL" id="KAK4294385.1"/>
    </source>
</evidence>
<name>A0AAE1NSH9_9EUCA</name>
<evidence type="ECO:0008006" key="4">
    <source>
        <dbReference type="Google" id="ProtNLM"/>
    </source>
</evidence>
<evidence type="ECO:0000256" key="1">
    <source>
        <dbReference type="SAM" id="MobiDB-lite"/>
    </source>
</evidence>
<accession>A0AAE1NSH9</accession>
<feature type="region of interest" description="Disordered" evidence="1">
    <location>
        <begin position="802"/>
        <end position="847"/>
    </location>
</feature>
<feature type="region of interest" description="Disordered" evidence="1">
    <location>
        <begin position="416"/>
        <end position="465"/>
    </location>
</feature>
<feature type="compositionally biased region" description="Low complexity" evidence="1">
    <location>
        <begin position="302"/>
        <end position="312"/>
    </location>
</feature>
<feature type="compositionally biased region" description="Low complexity" evidence="1">
    <location>
        <begin position="628"/>
        <end position="638"/>
    </location>
</feature>
<feature type="compositionally biased region" description="Basic and acidic residues" evidence="1">
    <location>
        <begin position="1466"/>
        <end position="1475"/>
    </location>
</feature>
<dbReference type="PANTHER" id="PTHR22774:SF11">
    <property type="entry name" value="CHOREIN N-TERMINAL DOMAIN-CONTAINING PROTEIN"/>
    <property type="match status" value="1"/>
</dbReference>
<dbReference type="Pfam" id="PF24917">
    <property type="entry name" value="BLTP3A_B"/>
    <property type="match status" value="2"/>
</dbReference>
<feature type="region of interest" description="Disordered" evidence="1">
    <location>
        <begin position="1003"/>
        <end position="1088"/>
    </location>
</feature>
<evidence type="ECO:0000313" key="3">
    <source>
        <dbReference type="Proteomes" id="UP001292094"/>
    </source>
</evidence>
<feature type="region of interest" description="Disordered" evidence="1">
    <location>
        <begin position="628"/>
        <end position="648"/>
    </location>
</feature>
<feature type="compositionally biased region" description="Polar residues" evidence="1">
    <location>
        <begin position="1042"/>
        <end position="1085"/>
    </location>
</feature>
<dbReference type="Proteomes" id="UP001292094">
    <property type="component" value="Unassembled WGS sequence"/>
</dbReference>
<feature type="region of interest" description="Disordered" evidence="1">
    <location>
        <begin position="1288"/>
        <end position="1331"/>
    </location>
</feature>
<feature type="region of interest" description="Disordered" evidence="1">
    <location>
        <begin position="934"/>
        <end position="973"/>
    </location>
</feature>
<feature type="compositionally biased region" description="Polar residues" evidence="1">
    <location>
        <begin position="811"/>
        <end position="828"/>
    </location>
</feature>
<organism evidence="2 3">
    <name type="scientific">Petrolisthes manimaculis</name>
    <dbReference type="NCBI Taxonomy" id="1843537"/>
    <lineage>
        <taxon>Eukaryota</taxon>
        <taxon>Metazoa</taxon>
        <taxon>Ecdysozoa</taxon>
        <taxon>Arthropoda</taxon>
        <taxon>Crustacea</taxon>
        <taxon>Multicrustacea</taxon>
        <taxon>Malacostraca</taxon>
        <taxon>Eumalacostraca</taxon>
        <taxon>Eucarida</taxon>
        <taxon>Decapoda</taxon>
        <taxon>Pleocyemata</taxon>
        <taxon>Anomura</taxon>
        <taxon>Galatheoidea</taxon>
        <taxon>Porcellanidae</taxon>
        <taxon>Petrolisthes</taxon>
    </lineage>
</organism>
<feature type="region of interest" description="Disordered" evidence="1">
    <location>
        <begin position="290"/>
        <end position="318"/>
    </location>
</feature>
<feature type="compositionally biased region" description="Basic and acidic residues" evidence="1">
    <location>
        <begin position="1482"/>
        <end position="1491"/>
    </location>
</feature>
<comment type="caution">
    <text evidence="2">The sequence shown here is derived from an EMBL/GenBank/DDBJ whole genome shotgun (WGS) entry which is preliminary data.</text>
</comment>
<reference evidence="2" key="1">
    <citation type="submission" date="2023-11" db="EMBL/GenBank/DDBJ databases">
        <title>Genome assemblies of two species of porcelain crab, Petrolisthes cinctipes and Petrolisthes manimaculis (Anomura: Porcellanidae).</title>
        <authorList>
            <person name="Angst P."/>
        </authorList>
    </citation>
    <scope>NUCLEOTIDE SEQUENCE</scope>
    <source>
        <strain evidence="2">PB745_02</strain>
        <tissue evidence="2">Gill</tissue>
    </source>
</reference>